<evidence type="ECO:0000259" key="1">
    <source>
        <dbReference type="Pfam" id="PF13472"/>
    </source>
</evidence>
<accession>A0A2M7ARV2</accession>
<dbReference type="Pfam" id="PF13472">
    <property type="entry name" value="Lipase_GDSL_2"/>
    <property type="match status" value="1"/>
</dbReference>
<dbReference type="Proteomes" id="UP000231407">
    <property type="component" value="Unassembled WGS sequence"/>
</dbReference>
<dbReference type="InterPro" id="IPR036514">
    <property type="entry name" value="SGNH_hydro_sf"/>
</dbReference>
<dbReference type="SUPFAM" id="SSF52266">
    <property type="entry name" value="SGNH hydrolase"/>
    <property type="match status" value="1"/>
</dbReference>
<dbReference type="EMBL" id="PEWA01000034">
    <property type="protein sequence ID" value="PIU73357.1"/>
    <property type="molecule type" value="Genomic_DNA"/>
</dbReference>
<evidence type="ECO:0000313" key="2">
    <source>
        <dbReference type="EMBL" id="PIU73357.1"/>
    </source>
</evidence>
<dbReference type="Gene3D" id="3.40.50.1110">
    <property type="entry name" value="SGNH hydrolase"/>
    <property type="match status" value="1"/>
</dbReference>
<dbReference type="AlphaFoldDB" id="A0A2M7ARV2"/>
<comment type="caution">
    <text evidence="2">The sequence shown here is derived from an EMBL/GenBank/DDBJ whole genome shotgun (WGS) entry which is preliminary data.</text>
</comment>
<feature type="domain" description="SGNH hydrolase-type esterase" evidence="1">
    <location>
        <begin position="63"/>
        <end position="254"/>
    </location>
</feature>
<gene>
    <name evidence="2" type="ORF">COS78_02690</name>
</gene>
<dbReference type="InterPro" id="IPR013830">
    <property type="entry name" value="SGNH_hydro"/>
</dbReference>
<reference evidence="3" key="1">
    <citation type="submission" date="2017-09" db="EMBL/GenBank/DDBJ databases">
        <title>Depth-based differentiation of microbial function through sediment-hosted aquifers and enrichment of novel symbionts in the deep terrestrial subsurface.</title>
        <authorList>
            <person name="Probst A.J."/>
            <person name="Ladd B."/>
            <person name="Jarett J.K."/>
            <person name="Geller-Mcgrath D.E."/>
            <person name="Sieber C.M.K."/>
            <person name="Emerson J.B."/>
            <person name="Anantharaman K."/>
            <person name="Thomas B.C."/>
            <person name="Malmstrom R."/>
            <person name="Stieglmeier M."/>
            <person name="Klingl A."/>
            <person name="Woyke T."/>
            <person name="Ryan C.M."/>
            <person name="Banfield J.F."/>
        </authorList>
    </citation>
    <scope>NUCLEOTIDE SEQUENCE [LARGE SCALE GENOMIC DNA]</scope>
</reference>
<sequence length="271" mass="29917">MIFVPLYYQLLSAYHPIPYLPSSPSLVLSVPTPTIIQSNQVLGVSQNLPAIGGEEQFVSLALLGDSMIDTLSSDIIQNSLRKLFPSVKFNIYNYGYGATNIESGILRLTQKSTYLSADYPPILDLKPDLIVVESFAYNNFGNSTAGLERQRLALEQIVNTIKTKSPNTQIVLAATIAPDSLNFTNGVKNLRLTSLEKTEKSNTIKLYLQNLINFARDFNLPLVDTYHPSLKNGEGLSELINSVDHLHPSALGAEFFSDLLAKTILDKQLIK</sequence>
<evidence type="ECO:0000313" key="3">
    <source>
        <dbReference type="Proteomes" id="UP000231407"/>
    </source>
</evidence>
<name>A0A2M7ARV2_9BACT</name>
<protein>
    <recommendedName>
        <fullName evidence="1">SGNH hydrolase-type esterase domain-containing protein</fullName>
    </recommendedName>
</protein>
<organism evidence="2 3">
    <name type="scientific">Candidatus Shapirobacteria bacterium CG06_land_8_20_14_3_00_40_12</name>
    <dbReference type="NCBI Taxonomy" id="1974881"/>
    <lineage>
        <taxon>Bacteria</taxon>
        <taxon>Candidatus Shapironibacteriota</taxon>
    </lineage>
</organism>
<proteinExistence type="predicted"/>